<evidence type="ECO:0000313" key="2">
    <source>
        <dbReference type="EMBL" id="XBS69556.1"/>
    </source>
</evidence>
<reference evidence="2" key="1">
    <citation type="submission" date="2024-06" db="EMBL/GenBank/DDBJ databases">
        <authorList>
            <person name="Coelho C."/>
            <person name="Bento M."/>
            <person name="Garcia E."/>
            <person name="Camelo A."/>
            <person name="Brandao I."/>
            <person name="Espirito Santo C."/>
            <person name="Trovao J."/>
            <person name="Verissimo A."/>
            <person name="Costa J."/>
            <person name="Tiago I."/>
        </authorList>
    </citation>
    <scope>NUCLEOTIDE SEQUENCE</scope>
    <source>
        <strain evidence="2">KWT182</strain>
    </source>
</reference>
<keyword evidence="1" id="KW-1133">Transmembrane helix</keyword>
<accession>A0AAU7QBE8</accession>
<keyword evidence="1" id="KW-0472">Membrane</keyword>
<keyword evidence="1" id="KW-0812">Transmembrane</keyword>
<proteinExistence type="predicted"/>
<sequence length="159" mass="16754">MRLTTLVLSWISRRSAWTDGHIFSIAPEQLGMEEGVRASAAMAVMLCAAVALDNPMIAYGAIAAFWNCLCDPFGSAHARLKTMASFTILGVIVMPLAAYGAGFGPFAAGVSLFLLVFVCGLTRSYGPALGPMPAQGGGIDRVHCRGHRYRLSSRTDGGA</sequence>
<evidence type="ECO:0000256" key="1">
    <source>
        <dbReference type="SAM" id="Phobius"/>
    </source>
</evidence>
<feature type="transmembrane region" description="Helical" evidence="1">
    <location>
        <begin position="78"/>
        <end position="97"/>
    </location>
</feature>
<feature type="transmembrane region" description="Helical" evidence="1">
    <location>
        <begin position="40"/>
        <end position="66"/>
    </location>
</feature>
<evidence type="ECO:0008006" key="3">
    <source>
        <dbReference type="Google" id="ProtNLM"/>
    </source>
</evidence>
<dbReference type="AlphaFoldDB" id="A0AAU7QBE8"/>
<name>A0AAU7QBE8_9GAMM</name>
<protein>
    <recommendedName>
        <fullName evidence="3">FUSC family protein</fullName>
    </recommendedName>
</protein>
<dbReference type="EMBL" id="CP157947">
    <property type="protein sequence ID" value="XBS69556.1"/>
    <property type="molecule type" value="Genomic_DNA"/>
</dbReference>
<organism evidence="2">
    <name type="scientific">Acerihabitans sp. KWT182</name>
    <dbReference type="NCBI Taxonomy" id="3157919"/>
    <lineage>
        <taxon>Bacteria</taxon>
        <taxon>Pseudomonadati</taxon>
        <taxon>Pseudomonadota</taxon>
        <taxon>Gammaproteobacteria</taxon>
        <taxon>Enterobacterales</taxon>
        <taxon>Pectobacteriaceae</taxon>
        <taxon>Acerihabitans</taxon>
    </lineage>
</organism>
<gene>
    <name evidence="2" type="ORF">ABK905_24880</name>
</gene>